<gene>
    <name evidence="1" type="ORF">T12_13143</name>
</gene>
<comment type="caution">
    <text evidence="1">The sequence shown here is derived from an EMBL/GenBank/DDBJ whole genome shotgun (WGS) entry which is preliminary data.</text>
</comment>
<evidence type="ECO:0000313" key="2">
    <source>
        <dbReference type="Proteomes" id="UP000054783"/>
    </source>
</evidence>
<sequence length="38" mass="4064">MILPYTTKPSHVANKVVLNMIKRGLQVALAVASLIGCL</sequence>
<evidence type="ECO:0000313" key="1">
    <source>
        <dbReference type="EMBL" id="KRX64541.1"/>
    </source>
</evidence>
<dbReference type="AlphaFoldDB" id="A0A0V0VN22"/>
<keyword evidence="2" id="KW-1185">Reference proteome</keyword>
<protein>
    <submittedName>
        <fullName evidence="1">Uncharacterized protein</fullName>
    </submittedName>
</protein>
<proteinExistence type="predicted"/>
<dbReference type="EMBL" id="JYDQ01006071">
    <property type="protein sequence ID" value="KRX64541.1"/>
    <property type="molecule type" value="Genomic_DNA"/>
</dbReference>
<accession>A0A0V0VN22</accession>
<name>A0A0V0VN22_9BILA</name>
<reference evidence="1 2" key="1">
    <citation type="submission" date="2015-01" db="EMBL/GenBank/DDBJ databases">
        <title>Evolution of Trichinella species and genotypes.</title>
        <authorList>
            <person name="Korhonen P.K."/>
            <person name="Edoardo P."/>
            <person name="Giuseppe L.R."/>
            <person name="Gasser R.B."/>
        </authorList>
    </citation>
    <scope>NUCLEOTIDE SEQUENCE [LARGE SCALE GENOMIC DNA]</scope>
    <source>
        <strain evidence="1">ISS2496</strain>
    </source>
</reference>
<dbReference type="Proteomes" id="UP000054783">
    <property type="component" value="Unassembled WGS sequence"/>
</dbReference>
<organism evidence="1 2">
    <name type="scientific">Trichinella patagoniensis</name>
    <dbReference type="NCBI Taxonomy" id="990121"/>
    <lineage>
        <taxon>Eukaryota</taxon>
        <taxon>Metazoa</taxon>
        <taxon>Ecdysozoa</taxon>
        <taxon>Nematoda</taxon>
        <taxon>Enoplea</taxon>
        <taxon>Dorylaimia</taxon>
        <taxon>Trichinellida</taxon>
        <taxon>Trichinellidae</taxon>
        <taxon>Trichinella</taxon>
    </lineage>
</organism>